<dbReference type="InterPro" id="IPR029068">
    <property type="entry name" value="Glyas_Bleomycin-R_OHBP_Dase"/>
</dbReference>
<dbReference type="RefSeq" id="WP_149425501.1">
    <property type="nucleotide sequence ID" value="NZ_CP022579.1"/>
</dbReference>
<protein>
    <recommendedName>
        <fullName evidence="1">VOC domain-containing protein</fullName>
    </recommendedName>
</protein>
<accession>A0A5C1E894</accession>
<dbReference type="EMBL" id="CP022579">
    <property type="protein sequence ID" value="QEL65182.1"/>
    <property type="molecule type" value="Genomic_DNA"/>
</dbReference>
<sequence>MGNPVGWFEIYVQDMARAKAFYETIFGVQLTKLADTEFEMYAFAMNSEGYGASGALIRIPGYPPAGAVTNSVLVYFHCIDCAVEASRVVQAGGRIESPKKAIGPYGHIALVVDSEGNTIGLHSMQ</sequence>
<dbReference type="InterPro" id="IPR052164">
    <property type="entry name" value="Anthracycline_SecMetBiosynth"/>
</dbReference>
<dbReference type="SUPFAM" id="SSF54593">
    <property type="entry name" value="Glyoxalase/Bleomycin resistance protein/Dihydroxybiphenyl dioxygenase"/>
    <property type="match status" value="1"/>
</dbReference>
<feature type="domain" description="VOC" evidence="1">
    <location>
        <begin position="4"/>
        <end position="124"/>
    </location>
</feature>
<proteinExistence type="predicted"/>
<dbReference type="InterPro" id="IPR004360">
    <property type="entry name" value="Glyas_Fos-R_dOase_dom"/>
</dbReference>
<name>A0A5C1E894_9RHOO</name>
<dbReference type="PROSITE" id="PS51819">
    <property type="entry name" value="VOC"/>
    <property type="match status" value="1"/>
</dbReference>
<dbReference type="Pfam" id="PF00903">
    <property type="entry name" value="Glyoxalase"/>
    <property type="match status" value="1"/>
</dbReference>
<dbReference type="AlphaFoldDB" id="A0A5C1E894"/>
<evidence type="ECO:0000313" key="2">
    <source>
        <dbReference type="EMBL" id="QEL65182.1"/>
    </source>
</evidence>
<dbReference type="CDD" id="cd07247">
    <property type="entry name" value="SgaA_N_like"/>
    <property type="match status" value="1"/>
</dbReference>
<dbReference type="Proteomes" id="UP000323671">
    <property type="component" value="Chromosome"/>
</dbReference>
<evidence type="ECO:0000259" key="1">
    <source>
        <dbReference type="PROSITE" id="PS51819"/>
    </source>
</evidence>
<gene>
    <name evidence="2" type="ORF">OTERR_17060</name>
</gene>
<dbReference type="Gene3D" id="3.10.180.10">
    <property type="entry name" value="2,3-Dihydroxybiphenyl 1,2-Dioxygenase, domain 1"/>
    <property type="match status" value="1"/>
</dbReference>
<reference evidence="2 3" key="1">
    <citation type="submission" date="2017-07" db="EMBL/GenBank/DDBJ databases">
        <title>Complete genome sequence of Oryzomicrobium terrae TPP412.</title>
        <authorList>
            <person name="Chiu L.-W."/>
            <person name="Lo K.-J."/>
            <person name="Tsai Y.-M."/>
            <person name="Lin S.-S."/>
            <person name="Kuo C.-H."/>
            <person name="Liu C.-T."/>
        </authorList>
    </citation>
    <scope>NUCLEOTIDE SEQUENCE [LARGE SCALE GENOMIC DNA]</scope>
    <source>
        <strain evidence="2 3">TPP412</strain>
    </source>
</reference>
<organism evidence="2 3">
    <name type="scientific">Oryzomicrobium terrae</name>
    <dbReference type="NCBI Taxonomy" id="1735038"/>
    <lineage>
        <taxon>Bacteria</taxon>
        <taxon>Pseudomonadati</taxon>
        <taxon>Pseudomonadota</taxon>
        <taxon>Betaproteobacteria</taxon>
        <taxon>Rhodocyclales</taxon>
        <taxon>Rhodocyclaceae</taxon>
        <taxon>Oryzomicrobium</taxon>
    </lineage>
</organism>
<dbReference type="InterPro" id="IPR037523">
    <property type="entry name" value="VOC_core"/>
</dbReference>
<dbReference type="PANTHER" id="PTHR33993:SF2">
    <property type="entry name" value="VOC DOMAIN-CONTAINING PROTEIN"/>
    <property type="match status" value="1"/>
</dbReference>
<dbReference type="PANTHER" id="PTHR33993">
    <property type="entry name" value="GLYOXALASE-RELATED"/>
    <property type="match status" value="1"/>
</dbReference>
<evidence type="ECO:0000313" key="3">
    <source>
        <dbReference type="Proteomes" id="UP000323671"/>
    </source>
</evidence>
<dbReference type="KEGG" id="otr:OTERR_17060"/>
<keyword evidence="3" id="KW-1185">Reference proteome</keyword>